<dbReference type="GO" id="GO:0000166">
    <property type="term" value="F:nucleotide binding"/>
    <property type="evidence" value="ECO:0007669"/>
    <property type="project" value="InterPro"/>
</dbReference>
<keyword evidence="1 2" id="KW-0548">Nucleotidyltransferase</keyword>
<comment type="catalytic activity">
    <reaction evidence="1">
        <text>RNA(n) + a ribonucleoside 5'-triphosphate = RNA(n+1) + diphosphate</text>
        <dbReference type="Rhea" id="RHEA:21248"/>
        <dbReference type="Rhea" id="RHEA-COMP:14527"/>
        <dbReference type="Rhea" id="RHEA-COMP:17342"/>
        <dbReference type="ChEBI" id="CHEBI:33019"/>
        <dbReference type="ChEBI" id="CHEBI:61557"/>
        <dbReference type="ChEBI" id="CHEBI:140395"/>
        <dbReference type="EC" id="2.7.7.6"/>
    </reaction>
</comment>
<accession>A0A8F5GXA0</accession>
<dbReference type="Proteomes" id="UP000694036">
    <property type="component" value="Chromosome"/>
</dbReference>
<comment type="similarity">
    <text evidence="1">Belongs to the eukaryotic RPB4 RNA polymerase subunit family.</text>
</comment>
<dbReference type="SMR" id="A0A8F5GXA0"/>
<dbReference type="EC" id="2.7.7.6" evidence="1"/>
<dbReference type="HAMAP" id="MF_00864">
    <property type="entry name" value="RNApol_arch_Rpo4"/>
    <property type="match status" value="1"/>
</dbReference>
<protein>
    <recommendedName>
        <fullName evidence="1">DNA-directed RNA polymerase subunit Rpo4</fullName>
        <ecNumber evidence="1">2.7.7.6</ecNumber>
    </recommendedName>
    <alternativeName>
        <fullName evidence="1">DNA-directed RNA polymerase subunit F</fullName>
    </alternativeName>
</protein>
<dbReference type="Pfam" id="PF03874">
    <property type="entry name" value="RNA_pol_Rpb4"/>
    <property type="match status" value="1"/>
</dbReference>
<evidence type="ECO:0000313" key="5">
    <source>
        <dbReference type="Proteomes" id="UP000694036"/>
    </source>
</evidence>
<dbReference type="GO" id="GO:0003899">
    <property type="term" value="F:DNA-directed RNA polymerase activity"/>
    <property type="evidence" value="ECO:0007669"/>
    <property type="project" value="UniProtKB-UniRule"/>
</dbReference>
<dbReference type="PANTHER" id="PTHR39646:SF1">
    <property type="entry name" value="DNA-DIRECTED RNA POLYMERASE SUBUNIT RPO4"/>
    <property type="match status" value="1"/>
</dbReference>
<proteinExistence type="inferred from homology"/>
<dbReference type="RefSeq" id="WP_012717449.1">
    <property type="nucleotide sequence ID" value="NZ_CP077713.1"/>
</dbReference>
<dbReference type="InterPro" id="IPR005574">
    <property type="entry name" value="Rpb4/RPC9"/>
</dbReference>
<dbReference type="Gene3D" id="1.10.150.80">
    <property type="entry name" value="HRDC domain"/>
    <property type="match status" value="1"/>
</dbReference>
<evidence type="ECO:0000256" key="1">
    <source>
        <dbReference type="HAMAP-Rule" id="MF_00864"/>
    </source>
</evidence>
<dbReference type="GeneID" id="65564136"/>
<dbReference type="GO" id="GO:0006352">
    <property type="term" value="P:DNA-templated transcription initiation"/>
    <property type="evidence" value="ECO:0007669"/>
    <property type="project" value="InterPro"/>
</dbReference>
<dbReference type="AlphaFoldDB" id="A0A8F5GXA0"/>
<comment type="subcellular location">
    <subcellularLocation>
        <location evidence="1">Cytoplasm</location>
    </subcellularLocation>
</comment>
<reference evidence="2 5" key="1">
    <citation type="journal article" date="2021" name="Environ. Microbiol.">
        <title>New insights into the diversity and evolution of the archaeal mobilome from three complete genomes of Saccharolobus shibatae.</title>
        <authorList>
            <person name="Medvedeva S."/>
            <person name="Brandt D."/>
            <person name="Cvirkaite-Krupovic V."/>
            <person name="Liu Y."/>
            <person name="Severinov K."/>
            <person name="Ishino S."/>
            <person name="Ishino Y."/>
            <person name="Prangishvili D."/>
            <person name="Kalinowski J."/>
            <person name="Krupovic M."/>
        </authorList>
    </citation>
    <scope>NUCLEOTIDE SEQUENCE</scope>
    <source>
        <strain evidence="2">BEU9</strain>
        <strain evidence="3 5">S38A</strain>
    </source>
</reference>
<dbReference type="NCBIfam" id="NF011553">
    <property type="entry name" value="PRK14981.1-5"/>
    <property type="match status" value="1"/>
</dbReference>
<dbReference type="InterPro" id="IPR044876">
    <property type="entry name" value="HRDC_dom_sf"/>
</dbReference>
<keyword evidence="1 2" id="KW-0240">DNA-directed RNA polymerase</keyword>
<dbReference type="GO" id="GO:0005737">
    <property type="term" value="C:cytoplasm"/>
    <property type="evidence" value="ECO:0007669"/>
    <property type="project" value="UniProtKB-SubCell"/>
</dbReference>
<keyword evidence="5" id="KW-1185">Reference proteome</keyword>
<comment type="function">
    <text evidence="1">DNA-dependent RNA polymerase (RNAP) catalyzes the transcription of DNA into RNA using the four ribonucleoside triphosphates as substrates. This subunit is less well bound than the others.</text>
</comment>
<gene>
    <name evidence="1" type="primary">rpo4</name>
    <name evidence="1" type="synonym">rpoF</name>
    <name evidence="2" type="ORF">J5U21_02679</name>
    <name evidence="3" type="ORF">J5U22_02693</name>
</gene>
<comment type="subunit">
    <text evidence="1">Part of the RNA polymerase complex. Forms a stalk with Rpo7 that extends from the main structure.</text>
</comment>
<dbReference type="PIRSF" id="PIRSF005053">
    <property type="entry name" value="RNA_pol_F_arch"/>
    <property type="match status" value="1"/>
</dbReference>
<dbReference type="PANTHER" id="PTHR39646">
    <property type="entry name" value="RNA POLYMERASE RPB4"/>
    <property type="match status" value="1"/>
</dbReference>
<evidence type="ECO:0000313" key="2">
    <source>
        <dbReference type="EMBL" id="QXJ33013.1"/>
    </source>
</evidence>
<evidence type="ECO:0000313" key="3">
    <source>
        <dbReference type="EMBL" id="QXJ36131.1"/>
    </source>
</evidence>
<dbReference type="EMBL" id="CP077713">
    <property type="protein sequence ID" value="QXJ36131.1"/>
    <property type="molecule type" value="Genomic_DNA"/>
</dbReference>
<dbReference type="GO" id="GO:0000428">
    <property type="term" value="C:DNA-directed RNA polymerase complex"/>
    <property type="evidence" value="ECO:0007669"/>
    <property type="project" value="UniProtKB-KW"/>
</dbReference>
<dbReference type="EMBL" id="CP077715">
    <property type="protein sequence ID" value="QXJ33013.1"/>
    <property type="molecule type" value="Genomic_DNA"/>
</dbReference>
<keyword evidence="1 2" id="KW-0808">Transferase</keyword>
<dbReference type="Proteomes" id="UP000693941">
    <property type="component" value="Chromosome"/>
</dbReference>
<keyword evidence="1" id="KW-0963">Cytoplasm</keyword>
<sequence>MSSVYIVEEHYIPYSVAKKLLSDVIKSGSSSNLLQRTYDYLNSVEKCDAESAQKVVEELSSIISREDVRAVLASICPITPDEVRSILIMDSNRTYTSEDIQKIIDIIRKYIKS</sequence>
<dbReference type="SUPFAM" id="SSF47819">
    <property type="entry name" value="HRDC-like"/>
    <property type="match status" value="1"/>
</dbReference>
<organism evidence="2 4">
    <name type="scientific">Saccharolobus shibatae</name>
    <dbReference type="NCBI Taxonomy" id="2286"/>
    <lineage>
        <taxon>Archaea</taxon>
        <taxon>Thermoproteota</taxon>
        <taxon>Thermoprotei</taxon>
        <taxon>Sulfolobales</taxon>
        <taxon>Sulfolobaceae</taxon>
        <taxon>Saccharolobus</taxon>
    </lineage>
</organism>
<dbReference type="InterPro" id="IPR010997">
    <property type="entry name" value="HRDC-like_sf"/>
</dbReference>
<name>A0A8F5GXA0_9CREN</name>
<keyword evidence="1" id="KW-0804">Transcription</keyword>
<dbReference type="Gene3D" id="6.10.140.930">
    <property type="match status" value="1"/>
</dbReference>
<evidence type="ECO:0000313" key="4">
    <source>
        <dbReference type="Proteomes" id="UP000693941"/>
    </source>
</evidence>
<dbReference type="InterPro" id="IPR010924">
    <property type="entry name" value="Rpo4"/>
</dbReference>